<name>E3USZ6_ENTFC</name>
<geneLocation type="plasmid" evidence="1">
    <name>pLG1</name>
</geneLocation>
<proteinExistence type="predicted"/>
<sequence>MVKGTTKNAPAADNVMATITQKQCTFTPTYFYVLFDNPILKKNKTKKLEGYHVCAFIFPMNEGCSVLKKSKTDRWKQKH</sequence>
<protein>
    <submittedName>
        <fullName evidence="1">Uncharacterized protein</fullName>
    </submittedName>
</protein>
<dbReference type="EMBL" id="HM565218">
    <property type="protein sequence ID" value="ADO66973.1"/>
    <property type="molecule type" value="Genomic_DNA"/>
</dbReference>
<evidence type="ECO:0000313" key="1">
    <source>
        <dbReference type="EMBL" id="ADO66973.1"/>
    </source>
</evidence>
<keyword evidence="1" id="KW-0614">Plasmid</keyword>
<reference evidence="1" key="1">
    <citation type="journal article" date="2011" name="Int. J. Med. Microbiol.">
        <title>A multiresistance megaplasmid pLG1 bearing a hylEfm genomic island in hospital Enterococcus faecium isolates.</title>
        <authorList>
            <person name="Laverde Gomez J.A."/>
            <person name="van Schaik W."/>
            <person name="Freitas A.R."/>
            <person name="Coque T.M."/>
            <person name="Weaver K.E."/>
            <person name="Francia M.V."/>
            <person name="Witte W."/>
            <person name="Werner G."/>
        </authorList>
    </citation>
    <scope>NUCLEOTIDE SEQUENCE</scope>
    <source>
        <strain evidence="1">64/3xUW2774</strain>
        <plasmid evidence="1">pLG1</plasmid>
    </source>
</reference>
<organism evidence="1">
    <name type="scientific">Enterococcus faecium</name>
    <name type="common">Streptococcus faecium</name>
    <dbReference type="NCBI Taxonomy" id="1352"/>
    <lineage>
        <taxon>Bacteria</taxon>
        <taxon>Bacillati</taxon>
        <taxon>Bacillota</taxon>
        <taxon>Bacilli</taxon>
        <taxon>Lactobacillales</taxon>
        <taxon>Enterococcaceae</taxon>
        <taxon>Enterococcus</taxon>
    </lineage>
</organism>
<dbReference type="AlphaFoldDB" id="E3USZ6"/>
<gene>
    <name evidence="1" type="ORF">pLG1-0219</name>
</gene>
<accession>E3USZ6</accession>